<sequence length="95" mass="10516">MTKGQINRPQRALAQRTAVRQHHRESSIVADRANVAEVVCQTLQLCHHCPQRCGAGRHRGVQRRLDRAGKAPLVGNGAIARNPPGDLRAPFQRRA</sequence>
<accession>A0A1J5PXZ2</accession>
<gene>
    <name evidence="2" type="ORF">GALL_459230</name>
</gene>
<comment type="caution">
    <text evidence="2">The sequence shown here is derived from an EMBL/GenBank/DDBJ whole genome shotgun (WGS) entry which is preliminary data.</text>
</comment>
<name>A0A1J5PXZ2_9ZZZZ</name>
<evidence type="ECO:0000313" key="2">
    <source>
        <dbReference type="EMBL" id="OIQ72452.1"/>
    </source>
</evidence>
<protein>
    <submittedName>
        <fullName evidence="2">Uncharacterized protein</fullName>
    </submittedName>
</protein>
<feature type="region of interest" description="Disordered" evidence="1">
    <location>
        <begin position="1"/>
        <end position="26"/>
    </location>
</feature>
<feature type="region of interest" description="Disordered" evidence="1">
    <location>
        <begin position="66"/>
        <end position="95"/>
    </location>
</feature>
<proteinExistence type="predicted"/>
<dbReference type="AlphaFoldDB" id="A0A1J5PXZ2"/>
<evidence type="ECO:0000256" key="1">
    <source>
        <dbReference type="SAM" id="MobiDB-lite"/>
    </source>
</evidence>
<organism evidence="2">
    <name type="scientific">mine drainage metagenome</name>
    <dbReference type="NCBI Taxonomy" id="410659"/>
    <lineage>
        <taxon>unclassified sequences</taxon>
        <taxon>metagenomes</taxon>
        <taxon>ecological metagenomes</taxon>
    </lineage>
</organism>
<dbReference type="EMBL" id="MLJW01003265">
    <property type="protein sequence ID" value="OIQ72452.1"/>
    <property type="molecule type" value="Genomic_DNA"/>
</dbReference>
<reference evidence="2" key="1">
    <citation type="submission" date="2016-10" db="EMBL/GenBank/DDBJ databases">
        <title>Sequence of Gallionella enrichment culture.</title>
        <authorList>
            <person name="Poehlein A."/>
            <person name="Muehling M."/>
            <person name="Daniel R."/>
        </authorList>
    </citation>
    <scope>NUCLEOTIDE SEQUENCE</scope>
</reference>